<dbReference type="GO" id="GO:0003677">
    <property type="term" value="F:DNA binding"/>
    <property type="evidence" value="ECO:0007669"/>
    <property type="project" value="InterPro"/>
</dbReference>
<dbReference type="InterPro" id="IPR000212">
    <property type="entry name" value="DNA_helicase_UvrD/REP"/>
</dbReference>
<dbReference type="GO" id="GO:0043138">
    <property type="term" value="F:3'-5' DNA helicase activity"/>
    <property type="evidence" value="ECO:0007669"/>
    <property type="project" value="TreeGrafter"/>
</dbReference>
<evidence type="ECO:0000259" key="2">
    <source>
        <dbReference type="Pfam" id="PF08378"/>
    </source>
</evidence>
<feature type="domain" description="NERD" evidence="2">
    <location>
        <begin position="21"/>
        <end position="121"/>
    </location>
</feature>
<evidence type="ECO:0000313" key="3">
    <source>
        <dbReference type="EMBL" id="RDS76459.1"/>
    </source>
</evidence>
<sequence>MPARMIPPMLPPEIRRDPKRSGETAVYDLLAEDPMLTGATVFYSCEWVGLDGGLLRDGEADFVIAHPQIGFLVLEVKGGRVQRRVADGKWTTKNRDNEVFEIENPVRQAMKSKKIILNALKERWPGNAPWLSARHGVILPHCSRPANVAHMGAAAPLEIFAFREDLPNLGARLLQMMVWKPDGERETLGGLGPAGIAMLEDFYGRDIDFTPRLSSVIDECEAAIERLTETQYRYLDFLGITKRALIQGGAGTGKTVLAAEKARRAARADRRVLMLCFNRPLLVQLRTELEGSPASVATFHEFCARMCLEKGIDLNSERMACEEQHFWSVRLPELLTDIGLDIPPEQYDDLIIDEGQDFKSAWVEALRLFLDPEGSLYVFRDDFQNIYRGDDAAAAVQAEPLELTENVRNTQAIFRAGSVFRQGREQTCLGPEGAPVSWVPCNKDQTLRIVERELGRLLTADDIAPGDIAVLCGCGAEMSVLRKAPTLAGRHWTPADEPAEDRIIVDSIMRFKGLDRPVVILCEIEEIDAEVAYVGLTRAKSHLIVIGDEATVDRLGRNDAAKAALI</sequence>
<evidence type="ECO:0000256" key="1">
    <source>
        <dbReference type="ARBA" id="ARBA00034923"/>
    </source>
</evidence>
<organism evidence="3 4">
    <name type="scientific">Alteriqipengyuania lutimaris</name>
    <dbReference type="NCBI Taxonomy" id="1538146"/>
    <lineage>
        <taxon>Bacteria</taxon>
        <taxon>Pseudomonadati</taxon>
        <taxon>Pseudomonadota</taxon>
        <taxon>Alphaproteobacteria</taxon>
        <taxon>Sphingomonadales</taxon>
        <taxon>Erythrobacteraceae</taxon>
        <taxon>Alteriqipengyuania</taxon>
    </lineage>
</organism>
<dbReference type="AlphaFoldDB" id="A0A395LII7"/>
<reference evidence="3 4" key="1">
    <citation type="submission" date="2018-07" db="EMBL/GenBank/DDBJ databases">
        <title>Erythrobacter nanhaiensis sp. nov., a novel member of the genus Erythrobacter isolated from the South China Sea.</title>
        <authorList>
            <person name="Chen X."/>
            <person name="Liu J."/>
        </authorList>
    </citation>
    <scope>NUCLEOTIDE SEQUENCE [LARGE SCALE GENOMIC DNA]</scope>
    <source>
        <strain evidence="3 4">S-5</strain>
    </source>
</reference>
<name>A0A395LII7_9SPHN</name>
<dbReference type="EMBL" id="QRBB01000001">
    <property type="protein sequence ID" value="RDS76459.1"/>
    <property type="molecule type" value="Genomic_DNA"/>
</dbReference>
<protein>
    <recommendedName>
        <fullName evidence="1">DNA 3'-5' helicase II</fullName>
    </recommendedName>
</protein>
<dbReference type="Pfam" id="PF13245">
    <property type="entry name" value="AAA_19"/>
    <property type="match status" value="1"/>
</dbReference>
<comment type="caution">
    <text evidence="3">The sequence shown here is derived from an EMBL/GenBank/DDBJ whole genome shotgun (WGS) entry which is preliminary data.</text>
</comment>
<dbReference type="PANTHER" id="PTHR11070:SF2">
    <property type="entry name" value="ATP-DEPENDENT DNA HELICASE SRS2"/>
    <property type="match status" value="1"/>
</dbReference>
<evidence type="ECO:0000313" key="4">
    <source>
        <dbReference type="Proteomes" id="UP000254101"/>
    </source>
</evidence>
<accession>A0A395LII7</accession>
<proteinExistence type="predicted"/>
<dbReference type="Pfam" id="PF08378">
    <property type="entry name" value="NERD"/>
    <property type="match status" value="1"/>
</dbReference>
<dbReference type="OrthoDB" id="7066673at2"/>
<dbReference type="Proteomes" id="UP000254101">
    <property type="component" value="Unassembled WGS sequence"/>
</dbReference>
<dbReference type="SUPFAM" id="SSF52540">
    <property type="entry name" value="P-loop containing nucleoside triphosphate hydrolases"/>
    <property type="match status" value="1"/>
</dbReference>
<dbReference type="GO" id="GO:0000725">
    <property type="term" value="P:recombinational repair"/>
    <property type="evidence" value="ECO:0007669"/>
    <property type="project" value="TreeGrafter"/>
</dbReference>
<dbReference type="GO" id="GO:0005524">
    <property type="term" value="F:ATP binding"/>
    <property type="evidence" value="ECO:0007669"/>
    <property type="project" value="InterPro"/>
</dbReference>
<keyword evidence="4" id="KW-1185">Reference proteome</keyword>
<dbReference type="InterPro" id="IPR011528">
    <property type="entry name" value="NERD"/>
</dbReference>
<dbReference type="Gene3D" id="3.40.50.300">
    <property type="entry name" value="P-loop containing nucleotide triphosphate hydrolases"/>
    <property type="match status" value="2"/>
</dbReference>
<dbReference type="PANTHER" id="PTHR11070">
    <property type="entry name" value="UVRD / RECB / PCRA DNA HELICASE FAMILY MEMBER"/>
    <property type="match status" value="1"/>
</dbReference>
<dbReference type="InterPro" id="IPR027417">
    <property type="entry name" value="P-loop_NTPase"/>
</dbReference>
<gene>
    <name evidence="3" type="ORF">DL238_01770</name>
</gene>